<feature type="domain" description="Glycosyltransferase 2-like" evidence="1">
    <location>
        <begin position="5"/>
        <end position="133"/>
    </location>
</feature>
<dbReference type="PANTHER" id="PTHR22916:SF3">
    <property type="entry name" value="UDP-GLCNAC:BETAGAL BETA-1,3-N-ACETYLGLUCOSAMINYLTRANSFERASE-LIKE PROTEIN 1"/>
    <property type="match status" value="1"/>
</dbReference>
<comment type="caution">
    <text evidence="3">The sequence shown here is derived from an EMBL/GenBank/DDBJ whole genome shotgun (WGS) entry which is preliminary data.</text>
</comment>
<dbReference type="InterPro" id="IPR029044">
    <property type="entry name" value="Nucleotide-diphossugar_trans"/>
</dbReference>
<dbReference type="Proteomes" id="UP000256485">
    <property type="component" value="Unassembled WGS sequence"/>
</dbReference>
<dbReference type="Gene3D" id="3.90.550.10">
    <property type="entry name" value="Spore Coat Polysaccharide Biosynthesis Protein SpsA, Chain A"/>
    <property type="match status" value="1"/>
</dbReference>
<feature type="domain" description="TarS/TarP linker" evidence="2">
    <location>
        <begin position="219"/>
        <end position="325"/>
    </location>
</feature>
<reference evidence="3 4" key="1">
    <citation type="submission" date="2018-08" db="EMBL/GenBank/DDBJ databases">
        <title>Sequencing the genomes of 1000 actinobacteria strains.</title>
        <authorList>
            <person name="Klenk H.-P."/>
        </authorList>
    </citation>
    <scope>NUCLEOTIDE SEQUENCE [LARGE SCALE GENOMIC DNA]</scope>
    <source>
        <strain evidence="3 4">DSM 22891</strain>
    </source>
</reference>
<dbReference type="OrthoDB" id="2676521at2"/>
<evidence type="ECO:0000259" key="2">
    <source>
        <dbReference type="Pfam" id="PF22181"/>
    </source>
</evidence>
<dbReference type="SUPFAM" id="SSF53448">
    <property type="entry name" value="Nucleotide-diphospho-sugar transferases"/>
    <property type="match status" value="1"/>
</dbReference>
<dbReference type="RefSeq" id="WP_115848922.1">
    <property type="nucleotide sequence ID" value="NZ_QTUC01000001.1"/>
</dbReference>
<dbReference type="AlphaFoldDB" id="A0A3D9V0Z3"/>
<keyword evidence="3" id="KW-0808">Transferase</keyword>
<dbReference type="Pfam" id="PF22181">
    <property type="entry name" value="TarS_linker"/>
    <property type="match status" value="1"/>
</dbReference>
<dbReference type="Pfam" id="PF00535">
    <property type="entry name" value="Glycos_transf_2"/>
    <property type="match status" value="1"/>
</dbReference>
<dbReference type="InterPro" id="IPR001173">
    <property type="entry name" value="Glyco_trans_2-like"/>
</dbReference>
<dbReference type="InterPro" id="IPR054028">
    <property type="entry name" value="TarS/TarP_linker"/>
</dbReference>
<sequence length="680" mass="75661">MIKVSVVVPVYNPGPYLEPCIESLLNQSLSPHEYEMVFVDDGSTDDAPARLDKLAAEHDNVLVLHQENSGWPGKPRNVGIDHARGEYIQFVDQDDQLGAEALERMYALAVRNGSDIVLGKVGGTMTGPNSVFRETVERCTIEDAPLIDSLSPHKMFRRAFLLEHDLRFPEGRRRLEDQLFMVQAYLKARTVSILGDYCCYYWNRRDDGGNSSGTASTMEGYYDNLREVLDAVEAGTEPGELRDRLMRRFFRVEMMTRLREPRLLRYSEGYRRRGYEVVRKLAIERFSTPTASFSRGPVVAGLSPIMRLRARLLDDDRLDGLMELARRCENVRGFATLDDLRWEDNELRVDIRTGLVHADGSPVVVVERDGRYELDPILVAGLPGIESWDVGDPREHVKAEVRVYHRDARMWWFAPATMRPTLVPVGAGKEARYQVVVTGTASLDPRRLAGGGPAEPGRYEVWVSVQTLGLGRPVRLIVEGGERWERALVPAVVGDPARVVVPFRAMPTGQLILEIDERHQALPSEIAARGVGPLQAYGTRLHLAVPVLAGPGAGAREVEVVIGRAGSARTLPGRLQPSQEAVLSFNDVTTLPPGRHPLALRTDVAGRSPAIPIGTAIVQGGRIVDVRGISYRAIPRRVVSRVAASPWLHRQVYRALAAMPETASERARELVRKAARWSRG</sequence>
<dbReference type="CDD" id="cd00761">
    <property type="entry name" value="Glyco_tranf_GTA_type"/>
    <property type="match status" value="1"/>
</dbReference>
<proteinExistence type="predicted"/>
<organism evidence="3 4">
    <name type="scientific">Thermasporomyces composti</name>
    <dbReference type="NCBI Taxonomy" id="696763"/>
    <lineage>
        <taxon>Bacteria</taxon>
        <taxon>Bacillati</taxon>
        <taxon>Actinomycetota</taxon>
        <taxon>Actinomycetes</taxon>
        <taxon>Propionibacteriales</taxon>
        <taxon>Nocardioidaceae</taxon>
        <taxon>Thermasporomyces</taxon>
    </lineage>
</organism>
<evidence type="ECO:0000313" key="3">
    <source>
        <dbReference type="EMBL" id="REF35076.1"/>
    </source>
</evidence>
<gene>
    <name evidence="3" type="ORF">DFJ64_0447</name>
</gene>
<dbReference type="GO" id="GO:0016758">
    <property type="term" value="F:hexosyltransferase activity"/>
    <property type="evidence" value="ECO:0007669"/>
    <property type="project" value="UniProtKB-ARBA"/>
</dbReference>
<evidence type="ECO:0000259" key="1">
    <source>
        <dbReference type="Pfam" id="PF00535"/>
    </source>
</evidence>
<accession>A0A3D9V0Z3</accession>
<keyword evidence="4" id="KW-1185">Reference proteome</keyword>
<name>A0A3D9V0Z3_THECX</name>
<evidence type="ECO:0000313" key="4">
    <source>
        <dbReference type="Proteomes" id="UP000256485"/>
    </source>
</evidence>
<dbReference type="EMBL" id="QTUC01000001">
    <property type="protein sequence ID" value="REF35076.1"/>
    <property type="molecule type" value="Genomic_DNA"/>
</dbReference>
<dbReference type="PANTHER" id="PTHR22916">
    <property type="entry name" value="GLYCOSYLTRANSFERASE"/>
    <property type="match status" value="1"/>
</dbReference>
<protein>
    <submittedName>
        <fullName evidence="3">Glycosyltransferase involved in cell wall biosynthesis</fullName>
    </submittedName>
</protein>